<dbReference type="SMART" id="SM00054">
    <property type="entry name" value="EFh"/>
    <property type="match status" value="5"/>
</dbReference>
<keyword evidence="7" id="KW-0809">Transit peptide</keyword>
<dbReference type="GO" id="GO:0005509">
    <property type="term" value="F:calcium ion binding"/>
    <property type="evidence" value="ECO:0007669"/>
    <property type="project" value="InterPro"/>
</dbReference>
<dbReference type="SUPFAM" id="SSF51905">
    <property type="entry name" value="FAD/NAD(P)-binding domain"/>
    <property type="match status" value="1"/>
</dbReference>
<keyword evidence="6" id="KW-0106">Calcium</keyword>
<dbReference type="PROSITE" id="PS00018">
    <property type="entry name" value="EF_HAND_1"/>
    <property type="match status" value="4"/>
</dbReference>
<protein>
    <submittedName>
        <fullName evidence="11">FLCY protein</fullName>
    </submittedName>
</protein>
<dbReference type="SUPFAM" id="SSF47391">
    <property type="entry name" value="Dimerization-anchoring domain of cAMP-dependent PK regulatory subunit"/>
    <property type="match status" value="1"/>
</dbReference>
<dbReference type="InterPro" id="IPR018247">
    <property type="entry name" value="EF_Hand_1_Ca_BS"/>
</dbReference>
<evidence type="ECO:0000256" key="7">
    <source>
        <dbReference type="ARBA" id="ARBA00022946"/>
    </source>
</evidence>
<proteinExistence type="inferred from homology"/>
<dbReference type="InterPro" id="IPR011992">
    <property type="entry name" value="EF-hand-dom_pair"/>
</dbReference>
<feature type="domain" description="EF-hand" evidence="10">
    <location>
        <begin position="698"/>
        <end position="733"/>
    </location>
</feature>
<gene>
    <name evidence="11" type="primary">FLCY</name>
    <name evidence="11" type="ORF">SNAT2548_LOCUS27858</name>
</gene>
<dbReference type="PANTHER" id="PTHR15944">
    <property type="entry name" value="FARNESYLCYSTEINE LYASE"/>
    <property type="match status" value="1"/>
</dbReference>
<dbReference type="GO" id="GO:0001735">
    <property type="term" value="F:prenylcysteine oxidase activity"/>
    <property type="evidence" value="ECO:0007669"/>
    <property type="project" value="InterPro"/>
</dbReference>
<evidence type="ECO:0000313" key="12">
    <source>
        <dbReference type="Proteomes" id="UP000604046"/>
    </source>
</evidence>
<dbReference type="Gene3D" id="3.50.50.60">
    <property type="entry name" value="FAD/NAD(P)-binding domain"/>
    <property type="match status" value="1"/>
</dbReference>
<evidence type="ECO:0000256" key="6">
    <source>
        <dbReference type="ARBA" id="ARBA00022837"/>
    </source>
</evidence>
<dbReference type="Pfam" id="PF13450">
    <property type="entry name" value="NAD_binding_8"/>
    <property type="match status" value="1"/>
</dbReference>
<dbReference type="Gene3D" id="1.20.890.10">
    <property type="entry name" value="cAMP-dependent protein kinase regulatory subunit, dimerization-anchoring domain"/>
    <property type="match status" value="1"/>
</dbReference>
<dbReference type="CDD" id="cd22984">
    <property type="entry name" value="DD_CrRSP7-like"/>
    <property type="match status" value="1"/>
</dbReference>
<evidence type="ECO:0000256" key="3">
    <source>
        <dbReference type="ARBA" id="ARBA00022630"/>
    </source>
</evidence>
<evidence type="ECO:0000256" key="2">
    <source>
        <dbReference type="ARBA" id="ARBA00009967"/>
    </source>
</evidence>
<dbReference type="PANTHER" id="PTHR15944:SF0">
    <property type="entry name" value="PRENYLCYSTEINE LYASE DOMAIN-CONTAINING PROTEIN"/>
    <property type="match status" value="1"/>
</dbReference>
<evidence type="ECO:0000256" key="4">
    <source>
        <dbReference type="ARBA" id="ARBA00022729"/>
    </source>
</evidence>
<dbReference type="InterPro" id="IPR003117">
    <property type="entry name" value="cAMP_dep_PK_reg_su_I/II_a/b"/>
</dbReference>
<dbReference type="Gene3D" id="3.90.660.10">
    <property type="match status" value="1"/>
</dbReference>
<dbReference type="InterPro" id="IPR036188">
    <property type="entry name" value="FAD/NAD-bd_sf"/>
</dbReference>
<organism evidence="11 12">
    <name type="scientific">Symbiodinium natans</name>
    <dbReference type="NCBI Taxonomy" id="878477"/>
    <lineage>
        <taxon>Eukaryota</taxon>
        <taxon>Sar</taxon>
        <taxon>Alveolata</taxon>
        <taxon>Dinophyceae</taxon>
        <taxon>Suessiales</taxon>
        <taxon>Symbiodiniaceae</taxon>
        <taxon>Symbiodinium</taxon>
    </lineage>
</organism>
<accession>A0A812SQB7</accession>
<dbReference type="Pfam" id="PF13499">
    <property type="entry name" value="EF-hand_7"/>
    <property type="match status" value="2"/>
</dbReference>
<evidence type="ECO:0000256" key="1">
    <source>
        <dbReference type="ARBA" id="ARBA00001974"/>
    </source>
</evidence>
<dbReference type="GO" id="GO:0030327">
    <property type="term" value="P:prenylated protein catabolic process"/>
    <property type="evidence" value="ECO:0007669"/>
    <property type="project" value="TreeGrafter"/>
</dbReference>
<dbReference type="Gene3D" id="1.10.405.10">
    <property type="entry name" value="Guanine Nucleotide Dissociation Inhibitor, domain 1"/>
    <property type="match status" value="1"/>
</dbReference>
<dbReference type="Pfam" id="PF07156">
    <property type="entry name" value="Prenylcys_lyase"/>
    <property type="match status" value="1"/>
</dbReference>
<dbReference type="AlphaFoldDB" id="A0A812SQB7"/>
<reference evidence="11" key="1">
    <citation type="submission" date="2021-02" db="EMBL/GenBank/DDBJ databases">
        <authorList>
            <person name="Dougan E. K."/>
            <person name="Rhodes N."/>
            <person name="Thang M."/>
            <person name="Chan C."/>
        </authorList>
    </citation>
    <scope>NUCLEOTIDE SEQUENCE</scope>
</reference>
<evidence type="ECO:0000313" key="11">
    <source>
        <dbReference type="EMBL" id="CAE7497395.1"/>
    </source>
</evidence>
<evidence type="ECO:0000259" key="10">
    <source>
        <dbReference type="PROSITE" id="PS50222"/>
    </source>
</evidence>
<name>A0A812SQB7_9DINO</name>
<dbReference type="SMART" id="SM00394">
    <property type="entry name" value="RIIa"/>
    <property type="match status" value="1"/>
</dbReference>
<keyword evidence="8" id="KW-0560">Oxidoreductase</keyword>
<evidence type="ECO:0000256" key="8">
    <source>
        <dbReference type="ARBA" id="ARBA00023002"/>
    </source>
</evidence>
<dbReference type="OrthoDB" id="415111at2759"/>
<evidence type="ECO:0000256" key="9">
    <source>
        <dbReference type="ARBA" id="ARBA00023180"/>
    </source>
</evidence>
<dbReference type="Proteomes" id="UP000604046">
    <property type="component" value="Unassembled WGS sequence"/>
</dbReference>
<dbReference type="SUPFAM" id="SSF47473">
    <property type="entry name" value="EF-hand"/>
    <property type="match status" value="2"/>
</dbReference>
<dbReference type="Pfam" id="PF02197">
    <property type="entry name" value="RIIa"/>
    <property type="match status" value="1"/>
</dbReference>
<dbReference type="Gene3D" id="1.10.238.10">
    <property type="entry name" value="EF-hand"/>
    <property type="match status" value="2"/>
</dbReference>
<keyword evidence="4" id="KW-0732">Signal</keyword>
<comment type="caution">
    <text evidence="11">The sequence shown here is derived from an EMBL/GenBank/DDBJ whole genome shotgun (WGS) entry which is preliminary data.</text>
</comment>
<keyword evidence="5" id="KW-0274">FAD</keyword>
<dbReference type="InterPro" id="IPR010795">
    <property type="entry name" value="Prenylcys_lyase"/>
</dbReference>
<keyword evidence="3" id="KW-0285">Flavoprotein</keyword>
<dbReference type="PROSITE" id="PS50222">
    <property type="entry name" value="EF_HAND_2"/>
    <property type="match status" value="3"/>
</dbReference>
<feature type="domain" description="EF-hand" evidence="10">
    <location>
        <begin position="559"/>
        <end position="594"/>
    </location>
</feature>
<dbReference type="EMBL" id="CAJNDS010002494">
    <property type="protein sequence ID" value="CAE7497395.1"/>
    <property type="molecule type" value="Genomic_DNA"/>
</dbReference>
<keyword evidence="12" id="KW-1185">Reference proteome</keyword>
<dbReference type="GO" id="GO:0030328">
    <property type="term" value="P:prenylcysteine catabolic process"/>
    <property type="evidence" value="ECO:0007669"/>
    <property type="project" value="InterPro"/>
</dbReference>
<keyword evidence="9" id="KW-0325">Glycoprotein</keyword>
<comment type="similarity">
    <text evidence="2">Belongs to the prenylcysteine oxidase family.</text>
</comment>
<dbReference type="InterPro" id="IPR017046">
    <property type="entry name" value="Prenylcysteine_Oxase1"/>
</dbReference>
<feature type="domain" description="EF-hand" evidence="10">
    <location>
        <begin position="662"/>
        <end position="697"/>
    </location>
</feature>
<dbReference type="InterPro" id="IPR002048">
    <property type="entry name" value="EF_hand_dom"/>
</dbReference>
<evidence type="ECO:0000256" key="5">
    <source>
        <dbReference type="ARBA" id="ARBA00022827"/>
    </source>
</evidence>
<sequence>MLCLCLSLLGLAAAVPRVAVVGAGINGGSAVHYLRELLGKGIDITVYEANSEPGGRTLTRSFANVTVDVGGTAIYSRNRYVSGFAKSFGLSPQTGDDGVNSDIGIWDGQKFRIQVDTDSSLGLGAKLLFRYGLSPLHVLPAVRSAVDGFDRIYDLQERQQSFESPAELLDALGVFNLTQTSAYDYFAGRGVDAKFVREMVDGASRCNYNQPGTMNSFADLISLAGVGVGGHVFGLANGTQAISRGLLRSASRVRLGERVTQVASNGTGYTVQTVKRSEQFDGVILATPMELTAIQLPAEAKRGTGRGRKYQTTYVTFIHGQLNQTYFGARAGANAKPIPGTILTTEDSSSPFSSFGVHKVLPDGSMVVKLFSRRHLNDADIQPLFPRVFHMFKYVWSAYPKLQPLARADWASFRLDGRALFYTSGLETGASAMEVAAIAGRNGALLMREALAKTSQDRKAKESKEEVLRMYHKAPGQGRVIWDLSTDTVRPGSSKFAKQYQVPPEFPDILKDFTREVLRSQPENIHEFAAKYFECLASGLPADAGQAAAAEDLDMSLDEVEGIIHDLFKKYDKDGSQFLDPPEFKSLMEDLQQRLDFPKDEILLFLAEADMNADGMIEYEEFIPLALQIIQGMYAKKRLEQHISDVDLQAEELLVHGMSREELTSLVGSMFERMDEDRSGQLNKQEFVAALTSMELGLTRREINAIMFQVDQDQDGNVSYREFVPFAFDLLQKMASLRLLESELENDELAQYILDLFKAKDTEMSGLLGLDDMRDLLHQAMLGLTRMQIYTVLSEAEVNADNLISYASFVPRAVGLIRSMLSFEKAIVKNDSAAQDEEKFFSTLDEAFAGSEPVLPLADVMARLSRPGPPE</sequence>
<comment type="cofactor">
    <cofactor evidence="1">
        <name>FAD</name>
        <dbReference type="ChEBI" id="CHEBI:57692"/>
    </cofactor>
</comment>